<evidence type="ECO:0000313" key="2">
    <source>
        <dbReference type="EMBL" id="ONM15059.1"/>
    </source>
</evidence>
<dbReference type="AlphaFoldDB" id="B4FNV3"/>
<evidence type="ECO:0000313" key="1">
    <source>
        <dbReference type="EMBL" id="ACF83796.1"/>
    </source>
</evidence>
<protein>
    <submittedName>
        <fullName evidence="2">Prolyl oligopeptidase family protein</fullName>
    </submittedName>
</protein>
<organism evidence="1">
    <name type="scientific">Zea mays</name>
    <name type="common">Maize</name>
    <dbReference type="NCBI Taxonomy" id="4577"/>
    <lineage>
        <taxon>Eukaryota</taxon>
        <taxon>Viridiplantae</taxon>
        <taxon>Streptophyta</taxon>
        <taxon>Embryophyta</taxon>
        <taxon>Tracheophyta</taxon>
        <taxon>Spermatophyta</taxon>
        <taxon>Magnoliopsida</taxon>
        <taxon>Liliopsida</taxon>
        <taxon>Poales</taxon>
        <taxon>Poaceae</taxon>
        <taxon>PACMAD clade</taxon>
        <taxon>Panicoideae</taxon>
        <taxon>Andropogonodae</taxon>
        <taxon>Andropogoneae</taxon>
        <taxon>Tripsacinae</taxon>
        <taxon>Zea</taxon>
    </lineage>
</organism>
<dbReference type="EMBL" id="CM007648">
    <property type="protein sequence ID" value="ONM15059.1"/>
    <property type="molecule type" value="Genomic_DNA"/>
</dbReference>
<reference evidence="2" key="2">
    <citation type="submission" date="2015-12" db="EMBL/GenBank/DDBJ databases">
        <title>Update maize B73 reference genome by single molecule sequencing technologies.</title>
        <authorList>
            <consortium name="Maize Genome Sequencing Project"/>
            <person name="Ware D."/>
        </authorList>
    </citation>
    <scope>NUCLEOTIDE SEQUENCE [LARGE SCALE GENOMIC DNA]</scope>
    <source>
        <tissue evidence="2">Seedling</tissue>
    </source>
</reference>
<reference evidence="1" key="1">
    <citation type="journal article" date="2009" name="PLoS Genet.">
        <title>Sequencing, mapping, and analysis of 27,455 maize full-length cDNAs.</title>
        <authorList>
            <person name="Soderlund C."/>
            <person name="Descour A."/>
            <person name="Kudrna D."/>
            <person name="Bomhoff M."/>
            <person name="Boyd L."/>
            <person name="Currie J."/>
            <person name="Angelova A."/>
            <person name="Collura K."/>
            <person name="Wissotski M."/>
            <person name="Ashley E."/>
            <person name="Morrow D."/>
            <person name="Fernandes J."/>
            <person name="Walbot V."/>
            <person name="Yu Y."/>
        </authorList>
    </citation>
    <scope>NUCLEOTIDE SEQUENCE</scope>
    <source>
        <strain evidence="1">B73</strain>
    </source>
</reference>
<accession>B4FNV3</accession>
<proteinExistence type="evidence at transcript level"/>
<dbReference type="EMBL" id="BT038791">
    <property type="protein sequence ID" value="ACF83796.1"/>
    <property type="molecule type" value="mRNA"/>
</dbReference>
<gene>
    <name evidence="2" type="ORF">ZEAMMB73_Zm00001d002678</name>
</gene>
<sequence>MFWRKEDPKDLEQQNLRFQHCRHTRVQHAPTLLQLMLLPVVCDRLLKEKQDSSPILEVEKNNIE</sequence>
<name>B4FNV3_MAIZE</name>